<keyword evidence="5 6" id="KW-0472">Membrane</keyword>
<feature type="transmembrane region" description="Helical" evidence="6">
    <location>
        <begin position="63"/>
        <end position="85"/>
    </location>
</feature>
<keyword evidence="2" id="KW-1003">Cell membrane</keyword>
<keyword evidence="9" id="KW-1185">Reference proteome</keyword>
<feature type="transmembrane region" description="Helical" evidence="6">
    <location>
        <begin position="105"/>
        <end position="130"/>
    </location>
</feature>
<keyword evidence="3 6" id="KW-0812">Transmembrane</keyword>
<sequence>MGDIIAQFSLITMITIIIAILVTILTITIFMRTLIVRYKADIAVMKALGYKNNDIRSQYRTRIIIPLIIGLIIGSVLVLIAGQPLVSAFASSLGAPQIVFISNPFIVYGLFPISILVVAIVTVYLASNLLNGIKLIQK</sequence>
<evidence type="ECO:0000256" key="2">
    <source>
        <dbReference type="ARBA" id="ARBA00022475"/>
    </source>
</evidence>
<dbReference type="GO" id="GO:0005886">
    <property type="term" value="C:plasma membrane"/>
    <property type="evidence" value="ECO:0007669"/>
    <property type="project" value="UniProtKB-SubCell"/>
</dbReference>
<dbReference type="Pfam" id="PF02687">
    <property type="entry name" value="FtsX"/>
    <property type="match status" value="1"/>
</dbReference>
<evidence type="ECO:0000313" key="9">
    <source>
        <dbReference type="Proteomes" id="UP000217758"/>
    </source>
</evidence>
<keyword evidence="4 6" id="KW-1133">Transmembrane helix</keyword>
<protein>
    <submittedName>
        <fullName evidence="8">Efflux ABC transporter, permease protein</fullName>
    </submittedName>
</protein>
<dbReference type="InterPro" id="IPR003838">
    <property type="entry name" value="ABC3_permease_C"/>
</dbReference>
<evidence type="ECO:0000256" key="5">
    <source>
        <dbReference type="ARBA" id="ARBA00023136"/>
    </source>
</evidence>
<evidence type="ECO:0000313" key="8">
    <source>
        <dbReference type="EMBL" id="BAQ25238.1"/>
    </source>
</evidence>
<gene>
    <name evidence="8" type="ORF">SRT_19770</name>
</gene>
<reference evidence="8 9" key="1">
    <citation type="journal article" date="2016" name="Microbiol. Immunol.">
        <title>Complete genome sequence of Streptococcus troglodytae TKU31 isolated from the oral cavity of a chimpanzee (Pan troglodytes).</title>
        <authorList>
            <person name="Okamoto M."/>
            <person name="Naito M."/>
            <person name="Miyanohara M."/>
            <person name="Imai S."/>
            <person name="Nomura Y."/>
            <person name="Saito W."/>
            <person name="Momoi Y."/>
            <person name="Takada K."/>
            <person name="Miyabe-Nishiwaki T."/>
            <person name="Tomonaga M."/>
            <person name="Hanada N."/>
        </authorList>
    </citation>
    <scope>NUCLEOTIDE SEQUENCE [LARGE SCALE GENOMIC DNA]</scope>
    <source>
        <strain evidence="9">TKU 31</strain>
    </source>
</reference>
<feature type="domain" description="ABC3 transporter permease C-terminal" evidence="7">
    <location>
        <begin position="14"/>
        <end position="130"/>
    </location>
</feature>
<feature type="transmembrane region" description="Helical" evidence="6">
    <location>
        <begin position="6"/>
        <end position="30"/>
    </location>
</feature>
<organism evidence="8 9">
    <name type="scientific">Streptococcus troglodytae</name>
    <dbReference type="NCBI Taxonomy" id="1111760"/>
    <lineage>
        <taxon>Bacteria</taxon>
        <taxon>Bacillati</taxon>
        <taxon>Bacillota</taxon>
        <taxon>Bacilli</taxon>
        <taxon>Lactobacillales</taxon>
        <taxon>Streptococcaceae</taxon>
        <taxon>Streptococcus</taxon>
    </lineage>
</organism>
<name>A0A1L7LM89_9STRE</name>
<evidence type="ECO:0000256" key="6">
    <source>
        <dbReference type="SAM" id="Phobius"/>
    </source>
</evidence>
<proteinExistence type="predicted"/>
<dbReference type="KEGG" id="strg:SRT_19770"/>
<evidence type="ECO:0000256" key="3">
    <source>
        <dbReference type="ARBA" id="ARBA00022692"/>
    </source>
</evidence>
<dbReference type="EMBL" id="AP014612">
    <property type="protein sequence ID" value="BAQ25238.1"/>
    <property type="molecule type" value="Genomic_DNA"/>
</dbReference>
<comment type="subcellular location">
    <subcellularLocation>
        <location evidence="1">Cell membrane</location>
        <topology evidence="1">Multi-pass membrane protein</topology>
    </subcellularLocation>
</comment>
<evidence type="ECO:0000256" key="1">
    <source>
        <dbReference type="ARBA" id="ARBA00004651"/>
    </source>
</evidence>
<evidence type="ECO:0000256" key="4">
    <source>
        <dbReference type="ARBA" id="ARBA00022989"/>
    </source>
</evidence>
<accession>A0A1L7LM89</accession>
<evidence type="ECO:0000259" key="7">
    <source>
        <dbReference type="Pfam" id="PF02687"/>
    </source>
</evidence>
<dbReference type="Proteomes" id="UP000217758">
    <property type="component" value="Chromosome"/>
</dbReference>
<dbReference type="AlphaFoldDB" id="A0A1L7LM89"/>